<dbReference type="PANTHER" id="PTHR34598:SF3">
    <property type="entry name" value="OXIDOREDUCTASE AN1597"/>
    <property type="match status" value="1"/>
</dbReference>
<organism evidence="1 2">
    <name type="scientific">Croceibacterium soli</name>
    <dbReference type="NCBI Taxonomy" id="1739690"/>
    <lineage>
        <taxon>Bacteria</taxon>
        <taxon>Pseudomonadati</taxon>
        <taxon>Pseudomonadota</taxon>
        <taxon>Alphaproteobacteria</taxon>
        <taxon>Sphingomonadales</taxon>
        <taxon>Erythrobacteraceae</taxon>
        <taxon>Croceibacterium</taxon>
    </lineage>
</organism>
<dbReference type="AlphaFoldDB" id="A0A6I4UMV7"/>
<keyword evidence="1" id="KW-0808">Transferase</keyword>
<dbReference type="GO" id="GO:0008168">
    <property type="term" value="F:methyltransferase activity"/>
    <property type="evidence" value="ECO:0007669"/>
    <property type="project" value="UniProtKB-KW"/>
</dbReference>
<dbReference type="EMBL" id="WTYK01000001">
    <property type="protein sequence ID" value="MXP40320.1"/>
    <property type="molecule type" value="Genomic_DNA"/>
</dbReference>
<reference evidence="1 2" key="1">
    <citation type="submission" date="2019-12" db="EMBL/GenBank/DDBJ databases">
        <title>Genomic-based taxomic classification of the family Erythrobacteraceae.</title>
        <authorList>
            <person name="Xu L."/>
        </authorList>
    </citation>
    <scope>NUCLEOTIDE SEQUENCE [LARGE SCALE GENOMIC DNA]</scope>
    <source>
        <strain evidence="1 2">MCCC 1K02066</strain>
    </source>
</reference>
<keyword evidence="1" id="KW-0489">Methyltransferase</keyword>
<evidence type="ECO:0000313" key="2">
    <source>
        <dbReference type="Proteomes" id="UP000469159"/>
    </source>
</evidence>
<gene>
    <name evidence="1" type="ORF">GRI75_01510</name>
</gene>
<comment type="caution">
    <text evidence="1">The sequence shown here is derived from an EMBL/GenBank/DDBJ whole genome shotgun (WGS) entry which is preliminary data.</text>
</comment>
<dbReference type="NCBIfam" id="NF041278">
    <property type="entry name" value="CmcJ_NvfI_EfuI"/>
    <property type="match status" value="1"/>
</dbReference>
<dbReference type="OrthoDB" id="5173234at2"/>
<dbReference type="GO" id="GO:0032259">
    <property type="term" value="P:methylation"/>
    <property type="evidence" value="ECO:0007669"/>
    <property type="project" value="UniProtKB-KW"/>
</dbReference>
<dbReference type="RefSeq" id="WP_160745164.1">
    <property type="nucleotide sequence ID" value="NZ_WTYK01000001.1"/>
</dbReference>
<dbReference type="InterPro" id="IPR044053">
    <property type="entry name" value="AsaB-like"/>
</dbReference>
<protein>
    <submittedName>
        <fullName evidence="1">Methyltransferase</fullName>
    </submittedName>
</protein>
<name>A0A6I4UMV7_9SPHN</name>
<sequence length="270" mass="30408">MQDLESGTRDVETTMKYVVRGEKATFHPGERDKSYWPVDEHPVTIHDVRPIARDLSFDRNGFVLVDEPTDVTEFTDQDALARYCRQTEALVQRLTGAAKVVSFGPMVRTNATGSHGHNQPAYGAHVDYGARTVADFTRDLLPAEEAERRLAGRHMLINVWRPIKVVESAPFAVCDASTVRREDLFDSEVVGGLGDFGRRSLWGFNLAYDPGHRWYWVPRMQPWEALAFKLFDSDPGAVQHTAHSAFEDPATPPNAPPRQSIEVRTIAYLE</sequence>
<dbReference type="Proteomes" id="UP000469159">
    <property type="component" value="Unassembled WGS sequence"/>
</dbReference>
<keyword evidence="2" id="KW-1185">Reference proteome</keyword>
<proteinExistence type="predicted"/>
<dbReference type="GO" id="GO:0016491">
    <property type="term" value="F:oxidoreductase activity"/>
    <property type="evidence" value="ECO:0007669"/>
    <property type="project" value="InterPro"/>
</dbReference>
<dbReference type="PANTHER" id="PTHR34598">
    <property type="entry name" value="BLL6449 PROTEIN"/>
    <property type="match status" value="1"/>
</dbReference>
<accession>A0A6I4UMV7</accession>
<evidence type="ECO:0000313" key="1">
    <source>
        <dbReference type="EMBL" id="MXP40320.1"/>
    </source>
</evidence>